<organism evidence="2 3">
    <name type="scientific">Paenibacillus lycopersici</name>
    <dbReference type="NCBI Taxonomy" id="2704462"/>
    <lineage>
        <taxon>Bacteria</taxon>
        <taxon>Bacillati</taxon>
        <taxon>Bacillota</taxon>
        <taxon>Bacilli</taxon>
        <taxon>Bacillales</taxon>
        <taxon>Paenibacillaceae</taxon>
        <taxon>Paenibacillus</taxon>
    </lineage>
</organism>
<dbReference type="CDD" id="cd14845">
    <property type="entry name" value="L-Ala-D-Glu_peptidase_like"/>
    <property type="match status" value="1"/>
</dbReference>
<sequence length="184" mass="20252">MMLASIAGLIIIHSPAKERIWPGIAGEETPAPKSAAMPVESLHPVVSAKMMELIRRTSKAGITILITDGFRSSLEQDALYKQGRTAKGQIVTNVKGGESYHNYGLAIDFALRVPNGDVIWDLDYDGNRNGESDWMEVVAIAKSLGFAWGGDWTSFKDYPHLQMDFGYSISELKRGKRPPDDSQP</sequence>
<feature type="domain" description="Peptidase M15C" evidence="1">
    <location>
        <begin position="95"/>
        <end position="163"/>
    </location>
</feature>
<gene>
    <name evidence="2" type="ORF">GXP70_26900</name>
</gene>
<dbReference type="Pfam" id="PF13539">
    <property type="entry name" value="Peptidase_M15_4"/>
    <property type="match status" value="1"/>
</dbReference>
<dbReference type="EMBL" id="CP048209">
    <property type="protein sequence ID" value="QHT64154.1"/>
    <property type="molecule type" value="Genomic_DNA"/>
</dbReference>
<accession>A0A6C0G8S1</accession>
<dbReference type="GO" id="GO:0008233">
    <property type="term" value="F:peptidase activity"/>
    <property type="evidence" value="ECO:0007669"/>
    <property type="project" value="InterPro"/>
</dbReference>
<proteinExistence type="predicted"/>
<reference evidence="2 3" key="1">
    <citation type="submission" date="2020-01" db="EMBL/GenBank/DDBJ databases">
        <title>Paenibacillus sp. nov., isolated from tomato rhizosphere.</title>
        <authorList>
            <person name="Weon H.-Y."/>
            <person name="Lee S.A."/>
        </authorList>
    </citation>
    <scope>NUCLEOTIDE SEQUENCE [LARGE SCALE GENOMIC DNA]</scope>
    <source>
        <strain evidence="2 3">12200R-189</strain>
    </source>
</reference>
<dbReference type="KEGG" id="plyc:GXP70_26900"/>
<dbReference type="InterPro" id="IPR039561">
    <property type="entry name" value="Peptidase_M15C"/>
</dbReference>
<dbReference type="SUPFAM" id="SSF55166">
    <property type="entry name" value="Hedgehog/DD-peptidase"/>
    <property type="match status" value="1"/>
</dbReference>
<protein>
    <submittedName>
        <fullName evidence="2">M15 family metallopeptidase</fullName>
    </submittedName>
</protein>
<dbReference type="Gene3D" id="3.30.1380.10">
    <property type="match status" value="1"/>
</dbReference>
<evidence type="ECO:0000313" key="3">
    <source>
        <dbReference type="Proteomes" id="UP000476064"/>
    </source>
</evidence>
<dbReference type="InterPro" id="IPR052179">
    <property type="entry name" value="DD-CPase-like"/>
</dbReference>
<keyword evidence="3" id="KW-1185">Reference proteome</keyword>
<dbReference type="InterPro" id="IPR009045">
    <property type="entry name" value="Zn_M74/Hedgehog-like"/>
</dbReference>
<dbReference type="PANTHER" id="PTHR34385:SF1">
    <property type="entry name" value="PEPTIDOGLYCAN L-ALANYL-D-GLUTAMATE ENDOPEPTIDASE CWLK"/>
    <property type="match status" value="1"/>
</dbReference>
<evidence type="ECO:0000313" key="2">
    <source>
        <dbReference type="EMBL" id="QHT64154.1"/>
    </source>
</evidence>
<name>A0A6C0G8S1_9BACL</name>
<evidence type="ECO:0000259" key="1">
    <source>
        <dbReference type="Pfam" id="PF13539"/>
    </source>
</evidence>
<dbReference type="PANTHER" id="PTHR34385">
    <property type="entry name" value="D-ALANYL-D-ALANINE CARBOXYPEPTIDASE"/>
    <property type="match status" value="1"/>
</dbReference>
<dbReference type="Proteomes" id="UP000476064">
    <property type="component" value="Chromosome"/>
</dbReference>
<dbReference type="AlphaFoldDB" id="A0A6C0G8S1"/>